<name>A0A067BRG3_SAPPC</name>
<reference evidence="1 2" key="1">
    <citation type="journal article" date="2013" name="PLoS Genet.">
        <title>Distinctive expansion of potential virulence genes in the genome of the oomycete fish pathogen Saprolegnia parasitica.</title>
        <authorList>
            <person name="Jiang R.H."/>
            <person name="de Bruijn I."/>
            <person name="Haas B.J."/>
            <person name="Belmonte R."/>
            <person name="Lobach L."/>
            <person name="Christie J."/>
            <person name="van den Ackerveken G."/>
            <person name="Bottin A."/>
            <person name="Bulone V."/>
            <person name="Diaz-Moreno S.M."/>
            <person name="Dumas B."/>
            <person name="Fan L."/>
            <person name="Gaulin E."/>
            <person name="Govers F."/>
            <person name="Grenville-Briggs L.J."/>
            <person name="Horner N.R."/>
            <person name="Levin J.Z."/>
            <person name="Mammella M."/>
            <person name="Meijer H.J."/>
            <person name="Morris P."/>
            <person name="Nusbaum C."/>
            <person name="Oome S."/>
            <person name="Phillips A.J."/>
            <person name="van Rooyen D."/>
            <person name="Rzeszutek E."/>
            <person name="Saraiva M."/>
            <person name="Secombes C.J."/>
            <person name="Seidl M.F."/>
            <person name="Snel B."/>
            <person name="Stassen J.H."/>
            <person name="Sykes S."/>
            <person name="Tripathy S."/>
            <person name="van den Berg H."/>
            <person name="Vega-Arreguin J.C."/>
            <person name="Wawra S."/>
            <person name="Young S.K."/>
            <person name="Zeng Q."/>
            <person name="Dieguez-Uribeondo J."/>
            <person name="Russ C."/>
            <person name="Tyler B.M."/>
            <person name="van West P."/>
        </authorList>
    </citation>
    <scope>NUCLEOTIDE SEQUENCE [LARGE SCALE GENOMIC DNA]</scope>
    <source>
        <strain evidence="1 2">CBS 223.65</strain>
    </source>
</reference>
<organism evidence="1 2">
    <name type="scientific">Saprolegnia parasitica (strain CBS 223.65)</name>
    <dbReference type="NCBI Taxonomy" id="695850"/>
    <lineage>
        <taxon>Eukaryota</taxon>
        <taxon>Sar</taxon>
        <taxon>Stramenopiles</taxon>
        <taxon>Oomycota</taxon>
        <taxon>Saprolegniomycetes</taxon>
        <taxon>Saprolegniales</taxon>
        <taxon>Saprolegniaceae</taxon>
        <taxon>Saprolegnia</taxon>
    </lineage>
</organism>
<evidence type="ECO:0000313" key="1">
    <source>
        <dbReference type="EMBL" id="KDO17232.1"/>
    </source>
</evidence>
<keyword evidence="2" id="KW-1185">Reference proteome</keyword>
<proteinExistence type="predicted"/>
<dbReference type="Proteomes" id="UP000030745">
    <property type="component" value="Unassembled WGS sequence"/>
</dbReference>
<dbReference type="KEGG" id="spar:SPRG_17345"/>
<gene>
    <name evidence="1" type="ORF">SPRG_17345</name>
</gene>
<accession>A0A067BRG3</accession>
<feature type="non-terminal residue" evidence="1">
    <location>
        <position position="1"/>
    </location>
</feature>
<dbReference type="AlphaFoldDB" id="A0A067BRG3"/>
<sequence>ATRSKLMQYLVLTYLVHRERTNAEVRALHKHKWASHCWLLNVSFRALYELRGLRA</sequence>
<dbReference type="GeneID" id="24138889"/>
<dbReference type="VEuPathDB" id="FungiDB:SPRG_17345"/>
<dbReference type="RefSeq" id="XP_012212057.1">
    <property type="nucleotide sequence ID" value="XM_012356667.1"/>
</dbReference>
<dbReference type="EMBL" id="KK583730">
    <property type="protein sequence ID" value="KDO17232.1"/>
    <property type="molecule type" value="Genomic_DNA"/>
</dbReference>
<protein>
    <submittedName>
        <fullName evidence="1">Uncharacterized protein</fullName>
    </submittedName>
</protein>
<evidence type="ECO:0000313" key="2">
    <source>
        <dbReference type="Proteomes" id="UP000030745"/>
    </source>
</evidence>